<dbReference type="EMBL" id="CVRI01000064">
    <property type="protein sequence ID" value="CRL05127.1"/>
    <property type="molecule type" value="Genomic_DNA"/>
</dbReference>
<reference evidence="2 3" key="1">
    <citation type="submission" date="2015-04" db="EMBL/GenBank/DDBJ databases">
        <authorList>
            <person name="Syromyatnikov M.Y."/>
            <person name="Popov V.N."/>
        </authorList>
    </citation>
    <scope>NUCLEOTIDE SEQUENCE [LARGE SCALE GENOMIC DNA]</scope>
</reference>
<evidence type="ECO:0000313" key="2">
    <source>
        <dbReference type="EMBL" id="CRL05127.1"/>
    </source>
</evidence>
<feature type="compositionally biased region" description="Basic and acidic residues" evidence="1">
    <location>
        <begin position="1"/>
        <end position="11"/>
    </location>
</feature>
<proteinExistence type="predicted"/>
<feature type="region of interest" description="Disordered" evidence="1">
    <location>
        <begin position="1"/>
        <end position="20"/>
    </location>
</feature>
<evidence type="ECO:0000313" key="3">
    <source>
        <dbReference type="Proteomes" id="UP000183832"/>
    </source>
</evidence>
<dbReference type="Proteomes" id="UP000183832">
    <property type="component" value="Unassembled WGS sequence"/>
</dbReference>
<gene>
    <name evidence="2" type="ORF">CLUMA_CG018317</name>
</gene>
<sequence length="157" mass="18280">MLEGRENEQTTRRMKYNGNKSRSKHLESFHEQMDLQFLNVISEFVHSNQLINLTTAANFPPCFYLDSFIRVLPIHTYLCALAFNESDERKLDFFHLKKTSCTTDMFISNEVMLIFMDTDCLIGKSLSFSNLKPCGFIKLKSMNVCIAERFALHCFLI</sequence>
<keyword evidence="3" id="KW-1185">Reference proteome</keyword>
<organism evidence="2 3">
    <name type="scientific">Clunio marinus</name>
    <dbReference type="NCBI Taxonomy" id="568069"/>
    <lineage>
        <taxon>Eukaryota</taxon>
        <taxon>Metazoa</taxon>
        <taxon>Ecdysozoa</taxon>
        <taxon>Arthropoda</taxon>
        <taxon>Hexapoda</taxon>
        <taxon>Insecta</taxon>
        <taxon>Pterygota</taxon>
        <taxon>Neoptera</taxon>
        <taxon>Endopterygota</taxon>
        <taxon>Diptera</taxon>
        <taxon>Nematocera</taxon>
        <taxon>Chironomoidea</taxon>
        <taxon>Chironomidae</taxon>
        <taxon>Clunio</taxon>
    </lineage>
</organism>
<accession>A0A1J1IY96</accession>
<protein>
    <submittedName>
        <fullName evidence="2">CLUMA_CG018317, isoform A</fullName>
    </submittedName>
</protein>
<name>A0A1J1IY96_9DIPT</name>
<evidence type="ECO:0000256" key="1">
    <source>
        <dbReference type="SAM" id="MobiDB-lite"/>
    </source>
</evidence>
<dbReference type="AlphaFoldDB" id="A0A1J1IY96"/>